<reference evidence="3" key="3">
    <citation type="submission" date="2016-06" db="UniProtKB">
        <authorList>
            <consortium name="WormBaseParasite"/>
        </authorList>
    </citation>
    <scope>IDENTIFICATION</scope>
</reference>
<proteinExistence type="predicted"/>
<reference evidence="2" key="1">
    <citation type="submission" date="2013-12" db="EMBL/GenBank/DDBJ databases">
        <authorList>
            <person name="Aslett M."/>
        </authorList>
    </citation>
    <scope>NUCLEOTIDE SEQUENCE [LARGE SCALE GENOMIC DNA]</scope>
    <source>
        <strain evidence="2">Lindley</strain>
    </source>
</reference>
<reference evidence="2" key="2">
    <citation type="submission" date="2014-05" db="EMBL/GenBank/DDBJ databases">
        <title>The genome and life-stage specific transcriptomes of Globodera pallida elucidate key aspects of plant parasitism by a cyst nematode.</title>
        <authorList>
            <person name="Cotton J.A."/>
            <person name="Lilley C.J."/>
            <person name="Jones L.M."/>
            <person name="Kikuchi T."/>
            <person name="Reid A.J."/>
            <person name="Thorpe P."/>
            <person name="Tsai I.J."/>
            <person name="Beasley H."/>
            <person name="Blok V."/>
            <person name="Cock P.J.A."/>
            <person name="Van den Akker S.E."/>
            <person name="Holroyd N."/>
            <person name="Hunt M."/>
            <person name="Mantelin S."/>
            <person name="Naghra H."/>
            <person name="Pain A."/>
            <person name="Palomares-Rius J.E."/>
            <person name="Zarowiecki M."/>
            <person name="Berriman M."/>
            <person name="Jones J.T."/>
            <person name="Urwin P.E."/>
        </authorList>
    </citation>
    <scope>NUCLEOTIDE SEQUENCE [LARGE SCALE GENOMIC DNA]</scope>
    <source>
        <strain evidence="2">Lindley</strain>
    </source>
</reference>
<accession>A0A183BSP5</accession>
<feature type="transmembrane region" description="Helical" evidence="1">
    <location>
        <begin position="44"/>
        <end position="66"/>
    </location>
</feature>
<keyword evidence="2" id="KW-1185">Reference proteome</keyword>
<evidence type="ECO:0000256" key="1">
    <source>
        <dbReference type="SAM" id="Phobius"/>
    </source>
</evidence>
<keyword evidence="1" id="KW-0472">Membrane</keyword>
<dbReference type="WBParaSite" id="GPLIN_000363100">
    <property type="protein sequence ID" value="GPLIN_000363100"/>
    <property type="gene ID" value="GPLIN_000363100"/>
</dbReference>
<evidence type="ECO:0000313" key="3">
    <source>
        <dbReference type="WBParaSite" id="GPLIN_000363100"/>
    </source>
</evidence>
<dbReference type="Proteomes" id="UP000050741">
    <property type="component" value="Unassembled WGS sequence"/>
</dbReference>
<organism evidence="2 3">
    <name type="scientific">Globodera pallida</name>
    <name type="common">Potato cyst nematode worm</name>
    <name type="synonym">Heterodera pallida</name>
    <dbReference type="NCBI Taxonomy" id="36090"/>
    <lineage>
        <taxon>Eukaryota</taxon>
        <taxon>Metazoa</taxon>
        <taxon>Ecdysozoa</taxon>
        <taxon>Nematoda</taxon>
        <taxon>Chromadorea</taxon>
        <taxon>Rhabditida</taxon>
        <taxon>Tylenchina</taxon>
        <taxon>Tylenchomorpha</taxon>
        <taxon>Tylenchoidea</taxon>
        <taxon>Heteroderidae</taxon>
        <taxon>Heteroderinae</taxon>
        <taxon>Globodera</taxon>
    </lineage>
</organism>
<name>A0A183BSP5_GLOPA</name>
<protein>
    <submittedName>
        <fullName evidence="3">CPSF_A domain-containing protein</fullName>
    </submittedName>
</protein>
<evidence type="ECO:0000313" key="2">
    <source>
        <dbReference type="Proteomes" id="UP000050741"/>
    </source>
</evidence>
<keyword evidence="1" id="KW-1133">Transmembrane helix</keyword>
<dbReference type="AlphaFoldDB" id="A0A183BSP5"/>
<sequence>MFVFDAVLAVSNDGERIARYFEGGQLVRVKRAAPKRAAVLNNGVLYFGVAWMGSAVLAARSVMMLASMGSAVNRVDNC</sequence>
<keyword evidence="1" id="KW-0812">Transmembrane</keyword>